<dbReference type="AlphaFoldDB" id="M2PPS9"/>
<dbReference type="BioCyc" id="ECAT999415-HMP:GTTI-4-MONOMER"/>
<name>M2PPS9_9FIRM</name>
<keyword evidence="2 3" id="KW-0067">ATP-binding</keyword>
<dbReference type="Gene3D" id="3.20.70.20">
    <property type="match status" value="2"/>
</dbReference>
<dbReference type="Pfam" id="PF03477">
    <property type="entry name" value="ATP-cone"/>
    <property type="match status" value="1"/>
</dbReference>
<comment type="caution">
    <text evidence="5">The sequence shown here is derived from an EMBL/GenBank/DDBJ whole genome shotgun (WGS) entry which is preliminary data.</text>
</comment>
<protein>
    <recommendedName>
        <fullName evidence="4">ATP-cone domain-containing protein</fullName>
    </recommendedName>
</protein>
<gene>
    <name evidence="5" type="ORF">HMPREF9943_00001</name>
</gene>
<dbReference type="PANTHER" id="PTHR21075:SF0">
    <property type="entry name" value="ANAEROBIC RIBONUCLEOSIDE-TRIPHOSPHATE REDUCTASE"/>
    <property type="match status" value="1"/>
</dbReference>
<feature type="domain" description="ATP-cone" evidence="4">
    <location>
        <begin position="2"/>
        <end position="95"/>
    </location>
</feature>
<dbReference type="EMBL" id="AGEJ01000001">
    <property type="protein sequence ID" value="EMD17569.1"/>
    <property type="molecule type" value="Genomic_DNA"/>
</dbReference>
<evidence type="ECO:0000313" key="6">
    <source>
        <dbReference type="Proteomes" id="UP000011758"/>
    </source>
</evidence>
<reference evidence="5 6" key="1">
    <citation type="submission" date="2013-02" db="EMBL/GenBank/DDBJ databases">
        <title>The Genome Sequence of Lactobacillus catenaformis F0143.</title>
        <authorList>
            <consortium name="The Broad Institute Genome Sequencing Platform"/>
            <person name="Earl A."/>
            <person name="Ward D."/>
            <person name="Feldgarden M."/>
            <person name="Gevers D."/>
            <person name="Izard J."/>
            <person name="Blanton J.M."/>
            <person name="Mathney J."/>
            <person name="Dewhirst F.E."/>
            <person name="Young S.K."/>
            <person name="Zeng Q."/>
            <person name="Gargeya S."/>
            <person name="Fitzgerald M."/>
            <person name="Haas B."/>
            <person name="Abouelleil A."/>
            <person name="Alvarado L."/>
            <person name="Arachchi H.M."/>
            <person name="Berlin A."/>
            <person name="Chapman S.B."/>
            <person name="Gearin G."/>
            <person name="Goldberg J."/>
            <person name="Griggs A."/>
            <person name="Gujja S."/>
            <person name="Hansen M."/>
            <person name="Heiman D."/>
            <person name="Howarth C."/>
            <person name="Larimer J."/>
            <person name="Lui A."/>
            <person name="MacDonald P.J.P."/>
            <person name="McCowen C."/>
            <person name="Montmayeur A."/>
            <person name="Murphy C."/>
            <person name="Neiman D."/>
            <person name="Pearson M."/>
            <person name="Priest M."/>
            <person name="Roberts A."/>
            <person name="Saif S."/>
            <person name="Shea T."/>
            <person name="Sisk P."/>
            <person name="Stolte C."/>
            <person name="Sykes S."/>
            <person name="Wortman J."/>
            <person name="Nusbaum C."/>
            <person name="Birren B."/>
        </authorList>
    </citation>
    <scope>NUCLEOTIDE SEQUENCE [LARGE SCALE GENOMIC DNA]</scope>
    <source>
        <strain evidence="5 6">OT 569</strain>
    </source>
</reference>
<dbReference type="GO" id="GO:0005524">
    <property type="term" value="F:ATP binding"/>
    <property type="evidence" value="ECO:0007669"/>
    <property type="project" value="UniProtKB-UniRule"/>
</dbReference>
<dbReference type="Proteomes" id="UP000011758">
    <property type="component" value="Unassembled WGS sequence"/>
</dbReference>
<evidence type="ECO:0000259" key="4">
    <source>
        <dbReference type="PROSITE" id="PS51161"/>
    </source>
</evidence>
<dbReference type="GO" id="GO:0009265">
    <property type="term" value="P:2'-deoxyribonucleotide biosynthetic process"/>
    <property type="evidence" value="ECO:0007669"/>
    <property type="project" value="TreeGrafter"/>
</dbReference>
<dbReference type="GO" id="GO:0004748">
    <property type="term" value="F:ribonucleoside-diphosphate reductase activity, thioredoxin disulfide as acceptor"/>
    <property type="evidence" value="ECO:0007669"/>
    <property type="project" value="TreeGrafter"/>
</dbReference>
<dbReference type="PATRIC" id="fig|999415.3.peg.3"/>
<evidence type="ECO:0000256" key="2">
    <source>
        <dbReference type="ARBA" id="ARBA00022840"/>
    </source>
</evidence>
<dbReference type="GO" id="GO:0031250">
    <property type="term" value="C:anaerobic ribonucleoside-triphosphate reductase complex"/>
    <property type="evidence" value="ECO:0007669"/>
    <property type="project" value="TreeGrafter"/>
</dbReference>
<dbReference type="PROSITE" id="PS51161">
    <property type="entry name" value="ATP_CONE"/>
    <property type="match status" value="1"/>
</dbReference>
<evidence type="ECO:0000256" key="3">
    <source>
        <dbReference type="PROSITE-ProRule" id="PRU00492"/>
    </source>
</evidence>
<organism evidence="5 6">
    <name type="scientific">Eggerthia catenaformis OT 569 = DSM 20559</name>
    <dbReference type="NCBI Taxonomy" id="999415"/>
    <lineage>
        <taxon>Bacteria</taxon>
        <taxon>Bacillati</taxon>
        <taxon>Bacillota</taxon>
        <taxon>Erysipelotrichia</taxon>
        <taxon>Erysipelotrichales</taxon>
        <taxon>Coprobacillaceae</taxon>
        <taxon>Eggerthia</taxon>
    </lineage>
</organism>
<dbReference type="OrthoDB" id="9804622at2"/>
<keyword evidence="6" id="KW-1185">Reference proteome</keyword>
<sequence>MYQVIKRDGKVTDFNIKKISKAIEKAFISQNRIYDNSVIDMLALKVTSHFENKIYDHKIAVEDIQDSVEDILSQSGYSDVAKAYILYRRQREKARSMKYTITKYKTMLDNYVDNKEEPKSDSIGCIILNNNGRLTKNYWFSEIYDDEIVNAHKNGSFYIHSLNRITPERYCLSLKEIVVKGLKDKHHKIFYAPAKHLWEICDQLAAFYTLMQYEWSQELILTSIDTYLAPFIRMDQLGEDRIRESLSSLIDVLNLPTREGVECPQSYFMFDWNVPQKVKNEKVFLGDYQDFTYGDCEKEQEQINRLFLEIMLEKEKTYPISIYNQKALDSHEENQQLLMTLIGKTGIPFFSRLDSIECSVGRISINVARLAYLSKNEADFMNRFNHLMDIAARGLNIKREIIDKFFNQELYPLSRYFHKKKESCCSIALAGIDHLAMNIEWLKEEEIHDFTIKIIKYALSKAKDYRKIYEYNYLVEGHTNQEASLRFYRKDKEKYPNMKNSYCSKIVNEDLLQRLDKEEDYACLLEHAVEISIKENYLQWKSLRSFIKKVMDNYHFSIVKIKNEERSL</sequence>
<dbReference type="InterPro" id="IPR005144">
    <property type="entry name" value="ATP-cone_dom"/>
</dbReference>
<dbReference type="RefSeq" id="WP_004801012.1">
    <property type="nucleotide sequence ID" value="NZ_KB446646.1"/>
</dbReference>
<accession>M2PPS9</accession>
<dbReference type="GO" id="GO:0008998">
    <property type="term" value="F:ribonucleoside-triphosphate reductase (thioredoxin) activity"/>
    <property type="evidence" value="ECO:0007669"/>
    <property type="project" value="InterPro"/>
</dbReference>
<dbReference type="Pfam" id="PF13597">
    <property type="entry name" value="NRDD"/>
    <property type="match status" value="2"/>
</dbReference>
<evidence type="ECO:0000256" key="1">
    <source>
        <dbReference type="ARBA" id="ARBA00022741"/>
    </source>
</evidence>
<dbReference type="eggNOG" id="COG1328">
    <property type="taxonomic scope" value="Bacteria"/>
</dbReference>
<dbReference type="SUPFAM" id="SSF51998">
    <property type="entry name" value="PFL-like glycyl radical enzymes"/>
    <property type="match status" value="1"/>
</dbReference>
<dbReference type="GO" id="GO:0006260">
    <property type="term" value="P:DNA replication"/>
    <property type="evidence" value="ECO:0007669"/>
    <property type="project" value="InterPro"/>
</dbReference>
<keyword evidence="1 3" id="KW-0547">Nucleotide-binding</keyword>
<proteinExistence type="predicted"/>
<dbReference type="InterPro" id="IPR012833">
    <property type="entry name" value="NrdD"/>
</dbReference>
<evidence type="ECO:0000313" key="5">
    <source>
        <dbReference type="EMBL" id="EMD17569.1"/>
    </source>
</evidence>
<dbReference type="STRING" id="999415.HMPREF9943_00001"/>
<dbReference type="PANTHER" id="PTHR21075">
    <property type="entry name" value="ANAEROBIC RIBONUCLEOSIDE-TRIPHOSPHATE REDUCTASE"/>
    <property type="match status" value="1"/>
</dbReference>